<gene>
    <name evidence="1" type="ORF">MNBD_GAMMA02-1230</name>
</gene>
<name>A0A3B0W4L7_9ZZZZ</name>
<dbReference type="AlphaFoldDB" id="A0A3B0W4L7"/>
<sequence>FADPGLGTPQVGDVTLTLDLTNLTLAGNHDDGSDTGDTVYTIEVTAN</sequence>
<reference evidence="1" key="1">
    <citation type="submission" date="2018-06" db="EMBL/GenBank/DDBJ databases">
        <authorList>
            <person name="Zhirakovskaya E."/>
        </authorList>
    </citation>
    <scope>NUCLEOTIDE SEQUENCE</scope>
</reference>
<organism evidence="1">
    <name type="scientific">hydrothermal vent metagenome</name>
    <dbReference type="NCBI Taxonomy" id="652676"/>
    <lineage>
        <taxon>unclassified sequences</taxon>
        <taxon>metagenomes</taxon>
        <taxon>ecological metagenomes</taxon>
    </lineage>
</organism>
<dbReference type="EMBL" id="UOFA01000335">
    <property type="protein sequence ID" value="VAW47303.1"/>
    <property type="molecule type" value="Genomic_DNA"/>
</dbReference>
<proteinExistence type="predicted"/>
<accession>A0A3B0W4L7</accession>
<evidence type="ECO:0000313" key="1">
    <source>
        <dbReference type="EMBL" id="VAW47303.1"/>
    </source>
</evidence>
<feature type="non-terminal residue" evidence="1">
    <location>
        <position position="1"/>
    </location>
</feature>
<protein>
    <submittedName>
        <fullName evidence="1">Uncharacterized protein</fullName>
    </submittedName>
</protein>